<gene>
    <name evidence="2" type="ORF">NDU88_005675</name>
</gene>
<evidence type="ECO:0000313" key="2">
    <source>
        <dbReference type="EMBL" id="KAJ1117475.1"/>
    </source>
</evidence>
<organism evidence="2 3">
    <name type="scientific">Pleurodeles waltl</name>
    <name type="common">Iberian ribbed newt</name>
    <dbReference type="NCBI Taxonomy" id="8319"/>
    <lineage>
        <taxon>Eukaryota</taxon>
        <taxon>Metazoa</taxon>
        <taxon>Chordata</taxon>
        <taxon>Craniata</taxon>
        <taxon>Vertebrata</taxon>
        <taxon>Euteleostomi</taxon>
        <taxon>Amphibia</taxon>
        <taxon>Batrachia</taxon>
        <taxon>Caudata</taxon>
        <taxon>Salamandroidea</taxon>
        <taxon>Salamandridae</taxon>
        <taxon>Pleurodelinae</taxon>
        <taxon>Pleurodeles</taxon>
    </lineage>
</organism>
<protein>
    <submittedName>
        <fullName evidence="2">Uncharacterized protein</fullName>
    </submittedName>
</protein>
<evidence type="ECO:0000313" key="3">
    <source>
        <dbReference type="Proteomes" id="UP001066276"/>
    </source>
</evidence>
<sequence>MHRSFRNRAKAQVPAATTNSGPLPSPTRRTAGQASQQFKHRGVPPGSQVTGSRYPPGPCATLTSLQITRARKLRQLPPLQDGTQKHLLLFRHLLHQAPGPQLSPVIRGPQEGPSALNP</sequence>
<feature type="region of interest" description="Disordered" evidence="1">
    <location>
        <begin position="98"/>
        <end position="118"/>
    </location>
</feature>
<evidence type="ECO:0000256" key="1">
    <source>
        <dbReference type="SAM" id="MobiDB-lite"/>
    </source>
</evidence>
<accession>A0AAV7NR93</accession>
<dbReference type="EMBL" id="JANPWB010000012">
    <property type="protein sequence ID" value="KAJ1117475.1"/>
    <property type="molecule type" value="Genomic_DNA"/>
</dbReference>
<comment type="caution">
    <text evidence="2">The sequence shown here is derived from an EMBL/GenBank/DDBJ whole genome shotgun (WGS) entry which is preliminary data.</text>
</comment>
<feature type="region of interest" description="Disordered" evidence="1">
    <location>
        <begin position="1"/>
        <end position="61"/>
    </location>
</feature>
<keyword evidence="3" id="KW-1185">Reference proteome</keyword>
<proteinExistence type="predicted"/>
<reference evidence="2" key="1">
    <citation type="journal article" date="2022" name="bioRxiv">
        <title>Sequencing and chromosome-scale assembly of the giantPleurodeles waltlgenome.</title>
        <authorList>
            <person name="Brown T."/>
            <person name="Elewa A."/>
            <person name="Iarovenko S."/>
            <person name="Subramanian E."/>
            <person name="Araus A.J."/>
            <person name="Petzold A."/>
            <person name="Susuki M."/>
            <person name="Suzuki K.-i.T."/>
            <person name="Hayashi T."/>
            <person name="Toyoda A."/>
            <person name="Oliveira C."/>
            <person name="Osipova E."/>
            <person name="Leigh N.D."/>
            <person name="Simon A."/>
            <person name="Yun M.H."/>
        </authorList>
    </citation>
    <scope>NUCLEOTIDE SEQUENCE</scope>
    <source>
        <strain evidence="2">20211129_DDA</strain>
        <tissue evidence="2">Liver</tissue>
    </source>
</reference>
<feature type="compositionally biased region" description="Polar residues" evidence="1">
    <location>
        <begin position="15"/>
        <end position="37"/>
    </location>
</feature>
<dbReference type="AlphaFoldDB" id="A0AAV7NR93"/>
<dbReference type="Proteomes" id="UP001066276">
    <property type="component" value="Chromosome 8"/>
</dbReference>
<name>A0AAV7NR93_PLEWA</name>